<gene>
    <name evidence="3" type="ORF">KCV87_05975</name>
</gene>
<feature type="domain" description="STAS" evidence="2">
    <location>
        <begin position="47"/>
        <end position="155"/>
    </location>
</feature>
<feature type="region of interest" description="Disordered" evidence="1">
    <location>
        <begin position="21"/>
        <end position="44"/>
    </location>
</feature>
<dbReference type="PROSITE" id="PS50801">
    <property type="entry name" value="STAS"/>
    <property type="match status" value="1"/>
</dbReference>
<feature type="compositionally biased region" description="Basic and acidic residues" evidence="1">
    <location>
        <begin position="27"/>
        <end position="38"/>
    </location>
</feature>
<dbReference type="SUPFAM" id="SSF52091">
    <property type="entry name" value="SpoIIaa-like"/>
    <property type="match status" value="1"/>
</dbReference>
<dbReference type="InterPro" id="IPR058548">
    <property type="entry name" value="MlaB-like_STAS"/>
</dbReference>
<protein>
    <submittedName>
        <fullName evidence="3">STAS domain-containing protein</fullName>
    </submittedName>
</protein>
<dbReference type="CDD" id="cd07043">
    <property type="entry name" value="STAS_anti-anti-sigma_factors"/>
    <property type="match status" value="1"/>
</dbReference>
<evidence type="ECO:0000259" key="2">
    <source>
        <dbReference type="PROSITE" id="PS50801"/>
    </source>
</evidence>
<dbReference type="Pfam" id="PF13466">
    <property type="entry name" value="STAS_2"/>
    <property type="match status" value="1"/>
</dbReference>
<sequence>MATPGENGYCCLHRGAHHDFRSGPGHDLPHHARPRAEAGPRAASGTVTAALRHHGRTPVLHVAGEIDQLSAPVLRGALDLALKHRPPVLVVDLGEVRLLAVAGLAALTAAYLRAGGRTRLLVVAGHRAVLRPLRITALDRLVEVRHCLGEALGTL</sequence>
<proteinExistence type="predicted"/>
<reference evidence="3" key="1">
    <citation type="submission" date="2021-04" db="EMBL/GenBank/DDBJ databases">
        <title>Genomic sequence of Actinosynnema pretiosum subsp. pretiosum ATCC 31280 (C-14919).</title>
        <authorList>
            <person name="Bai L."/>
            <person name="Wang X."/>
            <person name="Xiao Y."/>
        </authorList>
    </citation>
    <scope>NUCLEOTIDE SEQUENCE</scope>
    <source>
        <strain evidence="3">ATCC 31280</strain>
    </source>
</reference>
<accession>A0AA45R5B1</accession>
<dbReference type="EMBL" id="CP073249">
    <property type="protein sequence ID" value="QUF05644.1"/>
    <property type="molecule type" value="Genomic_DNA"/>
</dbReference>
<dbReference type="AlphaFoldDB" id="A0AA45R5B1"/>
<evidence type="ECO:0000256" key="1">
    <source>
        <dbReference type="SAM" id="MobiDB-lite"/>
    </source>
</evidence>
<name>A0AA45R5B1_9PSEU</name>
<evidence type="ECO:0000313" key="4">
    <source>
        <dbReference type="Proteomes" id="UP000677152"/>
    </source>
</evidence>
<evidence type="ECO:0000313" key="3">
    <source>
        <dbReference type="EMBL" id="QUF05644.1"/>
    </source>
</evidence>
<dbReference type="Proteomes" id="UP000677152">
    <property type="component" value="Chromosome"/>
</dbReference>
<dbReference type="Gene3D" id="3.30.750.24">
    <property type="entry name" value="STAS domain"/>
    <property type="match status" value="1"/>
</dbReference>
<dbReference type="InterPro" id="IPR036513">
    <property type="entry name" value="STAS_dom_sf"/>
</dbReference>
<dbReference type="InterPro" id="IPR002645">
    <property type="entry name" value="STAS_dom"/>
</dbReference>
<organism evidence="3 4">
    <name type="scientific">Actinosynnema pretiosum subsp. pretiosum</name>
    <dbReference type="NCBI Taxonomy" id="103721"/>
    <lineage>
        <taxon>Bacteria</taxon>
        <taxon>Bacillati</taxon>
        <taxon>Actinomycetota</taxon>
        <taxon>Actinomycetes</taxon>
        <taxon>Pseudonocardiales</taxon>
        <taxon>Pseudonocardiaceae</taxon>
        <taxon>Actinosynnema</taxon>
    </lineage>
</organism>